<sequence length="113" mass="13260">MTKAENSSDQDSNNGGIRDFVCDPYSSDDRMRCIIILQFEGDKWQELKELIVHDKSSGIIVYCLVDHPYFQGETINICRTTNQVYQSELEYEINWKLKDQNSKESNDDIYYSE</sequence>
<name>A0A818AEA3_9BILA</name>
<dbReference type="Proteomes" id="UP000663869">
    <property type="component" value="Unassembled WGS sequence"/>
</dbReference>
<reference evidence="1" key="1">
    <citation type="submission" date="2021-02" db="EMBL/GenBank/DDBJ databases">
        <authorList>
            <person name="Nowell W R."/>
        </authorList>
    </citation>
    <scope>NUCLEOTIDE SEQUENCE</scope>
</reference>
<comment type="caution">
    <text evidence="1">The sequence shown here is derived from an EMBL/GenBank/DDBJ whole genome shotgun (WGS) entry which is preliminary data.</text>
</comment>
<proteinExistence type="predicted"/>
<accession>A0A818AEA3</accession>
<organism evidence="1 2">
    <name type="scientific">Rotaria socialis</name>
    <dbReference type="NCBI Taxonomy" id="392032"/>
    <lineage>
        <taxon>Eukaryota</taxon>
        <taxon>Metazoa</taxon>
        <taxon>Spiralia</taxon>
        <taxon>Gnathifera</taxon>
        <taxon>Rotifera</taxon>
        <taxon>Eurotatoria</taxon>
        <taxon>Bdelloidea</taxon>
        <taxon>Philodinida</taxon>
        <taxon>Philodinidae</taxon>
        <taxon>Rotaria</taxon>
    </lineage>
</organism>
<dbReference type="EMBL" id="CAJNYU010001008">
    <property type="protein sequence ID" value="CAF3403888.1"/>
    <property type="molecule type" value="Genomic_DNA"/>
</dbReference>
<dbReference type="AlphaFoldDB" id="A0A818AEA3"/>
<evidence type="ECO:0000313" key="1">
    <source>
        <dbReference type="EMBL" id="CAF3403888.1"/>
    </source>
</evidence>
<gene>
    <name evidence="1" type="ORF">FME351_LOCUS9323</name>
</gene>
<protein>
    <submittedName>
        <fullName evidence="1">Uncharacterized protein</fullName>
    </submittedName>
</protein>
<evidence type="ECO:0000313" key="2">
    <source>
        <dbReference type="Proteomes" id="UP000663869"/>
    </source>
</evidence>